<sequence>MQFSNPKPGDLHNDLLDRVRSVNAEKDVSPTEDWTPLTMITQIRAAAKHEFRQEKPRAAINIFAIFCLCMEIVDDASQTWGIEWGLGDAWVRATLAKIEELLQGMDGKKQDLVGVSSCMGALGKTFGKYHERLESDVFWKLG</sequence>
<proteinExistence type="predicted"/>
<evidence type="ECO:0000313" key="1">
    <source>
        <dbReference type="EMBL" id="KAK3216568.1"/>
    </source>
</evidence>
<dbReference type="Proteomes" id="UP001280581">
    <property type="component" value="Unassembled WGS sequence"/>
</dbReference>
<accession>A0AAN6M698</accession>
<protein>
    <submittedName>
        <fullName evidence="1">Uncharacterized protein</fullName>
    </submittedName>
</protein>
<dbReference type="EMBL" id="WVTA01000001">
    <property type="protein sequence ID" value="KAK3216568.1"/>
    <property type="molecule type" value="Genomic_DNA"/>
</dbReference>
<reference evidence="1 2" key="1">
    <citation type="submission" date="2021-02" db="EMBL/GenBank/DDBJ databases">
        <title>Genome assembly of Pseudopithomyces chartarum.</title>
        <authorList>
            <person name="Jauregui R."/>
            <person name="Singh J."/>
            <person name="Voisey C."/>
        </authorList>
    </citation>
    <scope>NUCLEOTIDE SEQUENCE [LARGE SCALE GENOMIC DNA]</scope>
    <source>
        <strain evidence="1 2">AGR01</strain>
    </source>
</reference>
<dbReference type="AlphaFoldDB" id="A0AAN6M698"/>
<name>A0AAN6M698_9PLEO</name>
<comment type="caution">
    <text evidence="1">The sequence shown here is derived from an EMBL/GenBank/DDBJ whole genome shotgun (WGS) entry which is preliminary data.</text>
</comment>
<gene>
    <name evidence="1" type="ORF">GRF29_1g218181</name>
</gene>
<organism evidence="1 2">
    <name type="scientific">Pseudopithomyces chartarum</name>
    <dbReference type="NCBI Taxonomy" id="1892770"/>
    <lineage>
        <taxon>Eukaryota</taxon>
        <taxon>Fungi</taxon>
        <taxon>Dikarya</taxon>
        <taxon>Ascomycota</taxon>
        <taxon>Pezizomycotina</taxon>
        <taxon>Dothideomycetes</taxon>
        <taxon>Pleosporomycetidae</taxon>
        <taxon>Pleosporales</taxon>
        <taxon>Massarineae</taxon>
        <taxon>Didymosphaeriaceae</taxon>
        <taxon>Pseudopithomyces</taxon>
    </lineage>
</organism>
<evidence type="ECO:0000313" key="2">
    <source>
        <dbReference type="Proteomes" id="UP001280581"/>
    </source>
</evidence>
<keyword evidence="2" id="KW-1185">Reference proteome</keyword>